<organism evidence="8 9">
    <name type="scientific">Candidatus Fimadaptatus faecigallinarum</name>
    <dbReference type="NCBI Taxonomy" id="2840814"/>
    <lineage>
        <taxon>Bacteria</taxon>
        <taxon>Bacillati</taxon>
        <taxon>Bacillota</taxon>
        <taxon>Clostridia</taxon>
        <taxon>Eubacteriales</taxon>
        <taxon>Candidatus Fimadaptatus</taxon>
    </lineage>
</organism>
<evidence type="ECO:0000256" key="3">
    <source>
        <dbReference type="ARBA" id="ARBA00022729"/>
    </source>
</evidence>
<evidence type="ECO:0000256" key="5">
    <source>
        <dbReference type="SAM" id="MobiDB-lite"/>
    </source>
</evidence>
<name>A0A9D1LRQ4_9FIRM</name>
<reference evidence="8" key="2">
    <citation type="journal article" date="2021" name="PeerJ">
        <title>Extensive microbial diversity within the chicken gut microbiome revealed by metagenomics and culture.</title>
        <authorList>
            <person name="Gilroy R."/>
            <person name="Ravi A."/>
            <person name="Getino M."/>
            <person name="Pursley I."/>
            <person name="Horton D.L."/>
            <person name="Alikhan N.F."/>
            <person name="Baker D."/>
            <person name="Gharbi K."/>
            <person name="Hall N."/>
            <person name="Watson M."/>
            <person name="Adriaenssens E.M."/>
            <person name="Foster-Nyarko E."/>
            <person name="Jarju S."/>
            <person name="Secka A."/>
            <person name="Antonio M."/>
            <person name="Oren A."/>
            <person name="Chaudhuri R.R."/>
            <person name="La Ragione R."/>
            <person name="Hildebrand F."/>
            <person name="Pallen M.J."/>
        </authorList>
    </citation>
    <scope>NUCLEOTIDE SEQUENCE</scope>
    <source>
        <strain evidence="8">ChiSxjej2B14-8506</strain>
    </source>
</reference>
<comment type="similarity">
    <text evidence="2 4">Belongs to the bacterial solute-binding protein 3 family.</text>
</comment>
<comment type="caution">
    <text evidence="8">The sequence shown here is derived from an EMBL/GenBank/DDBJ whole genome shotgun (WGS) entry which is preliminary data.</text>
</comment>
<evidence type="ECO:0000256" key="4">
    <source>
        <dbReference type="RuleBase" id="RU003744"/>
    </source>
</evidence>
<reference evidence="8" key="1">
    <citation type="submission" date="2020-10" db="EMBL/GenBank/DDBJ databases">
        <authorList>
            <person name="Gilroy R."/>
        </authorList>
    </citation>
    <scope>NUCLEOTIDE SEQUENCE</scope>
    <source>
        <strain evidence="8">ChiSxjej2B14-8506</strain>
    </source>
</reference>
<feature type="domain" description="Solute-binding protein family 3/N-terminal" evidence="7">
    <location>
        <begin position="34"/>
        <end position="258"/>
    </location>
</feature>
<comment type="subcellular location">
    <subcellularLocation>
        <location evidence="1">Cell envelope</location>
    </subcellularLocation>
</comment>
<dbReference type="GO" id="GO:0030313">
    <property type="term" value="C:cell envelope"/>
    <property type="evidence" value="ECO:0007669"/>
    <property type="project" value="UniProtKB-SubCell"/>
</dbReference>
<gene>
    <name evidence="8" type="ORF">IAC59_05660</name>
</gene>
<dbReference type="InterPro" id="IPR018313">
    <property type="entry name" value="SBP_3_CS"/>
</dbReference>
<dbReference type="PANTHER" id="PTHR35936:SF17">
    <property type="entry name" value="ARGININE-BINDING EXTRACELLULAR PROTEIN ARTP"/>
    <property type="match status" value="1"/>
</dbReference>
<dbReference type="PROSITE" id="PS01039">
    <property type="entry name" value="SBP_BACTERIAL_3"/>
    <property type="match status" value="1"/>
</dbReference>
<feature type="region of interest" description="Disordered" evidence="5">
    <location>
        <begin position="269"/>
        <end position="302"/>
    </location>
</feature>
<dbReference type="PANTHER" id="PTHR35936">
    <property type="entry name" value="MEMBRANE-BOUND LYTIC MUREIN TRANSGLYCOSYLASE F"/>
    <property type="match status" value="1"/>
</dbReference>
<dbReference type="InterPro" id="IPR001638">
    <property type="entry name" value="Solute-binding_3/MltF_N"/>
</dbReference>
<feature type="signal peptide" evidence="6">
    <location>
        <begin position="1"/>
        <end position="23"/>
    </location>
</feature>
<feature type="chain" id="PRO_5038971883" evidence="6">
    <location>
        <begin position="24"/>
        <end position="302"/>
    </location>
</feature>
<dbReference type="Gene3D" id="3.40.190.10">
    <property type="entry name" value="Periplasmic binding protein-like II"/>
    <property type="match status" value="2"/>
</dbReference>
<evidence type="ECO:0000256" key="1">
    <source>
        <dbReference type="ARBA" id="ARBA00004196"/>
    </source>
</evidence>
<evidence type="ECO:0000313" key="8">
    <source>
        <dbReference type="EMBL" id="HIU46725.1"/>
    </source>
</evidence>
<evidence type="ECO:0000256" key="6">
    <source>
        <dbReference type="SAM" id="SignalP"/>
    </source>
</evidence>
<dbReference type="AlphaFoldDB" id="A0A9D1LRQ4"/>
<proteinExistence type="inferred from homology"/>
<dbReference type="Proteomes" id="UP000824123">
    <property type="component" value="Unassembled WGS sequence"/>
</dbReference>
<sequence>MMKKIAALLLAVALLMTGSAALADKLDDILAAGKLVVGTEATFAPYEFYYTDPETGEEVLAGFEMDLARGLAAELGVELEVRDLAFSGLITALRTGELDCIISGMAIKPDREEVVDFSTPYYIGEQVMIVRAEDVDKYKTAEDFVGKKIGAQLGSLQQGVAEEQFAQSETMLLDKVPLLMMELSQGNIEGVICTDVVGKSYMTVYEGLAISEVPIDFTSSGVAVAVNKGDNAKLLEAINAYIDKVTTNGEFDAWFELAMEQNGQLLEAADAAEAESTDAAATDDTATDDTATDDAATDDAAA</sequence>
<dbReference type="SMART" id="SM00062">
    <property type="entry name" value="PBPb"/>
    <property type="match status" value="1"/>
</dbReference>
<evidence type="ECO:0000259" key="7">
    <source>
        <dbReference type="SMART" id="SM00062"/>
    </source>
</evidence>
<evidence type="ECO:0000313" key="9">
    <source>
        <dbReference type="Proteomes" id="UP000824123"/>
    </source>
</evidence>
<accession>A0A9D1LRQ4</accession>
<keyword evidence="3 6" id="KW-0732">Signal</keyword>
<evidence type="ECO:0000256" key="2">
    <source>
        <dbReference type="ARBA" id="ARBA00010333"/>
    </source>
</evidence>
<dbReference type="SUPFAM" id="SSF53850">
    <property type="entry name" value="Periplasmic binding protein-like II"/>
    <property type="match status" value="1"/>
</dbReference>
<dbReference type="EMBL" id="DVNK01000037">
    <property type="protein sequence ID" value="HIU46725.1"/>
    <property type="molecule type" value="Genomic_DNA"/>
</dbReference>
<protein>
    <submittedName>
        <fullName evidence="8">Transporter substrate-binding domain-containing protein</fullName>
    </submittedName>
</protein>
<feature type="compositionally biased region" description="Acidic residues" evidence="5">
    <location>
        <begin position="285"/>
        <end position="302"/>
    </location>
</feature>
<dbReference type="Pfam" id="PF00497">
    <property type="entry name" value="SBP_bac_3"/>
    <property type="match status" value="1"/>
</dbReference>